<dbReference type="InterPro" id="IPR014776">
    <property type="entry name" value="4pyrrole_Mease_sub2"/>
</dbReference>
<protein>
    <submittedName>
        <fullName evidence="7">Tetrapyrrole methylase family protein</fullName>
    </submittedName>
</protein>
<dbReference type="EMBL" id="AUZX01005139">
    <property type="protein sequence ID" value="EQD68880.1"/>
    <property type="molecule type" value="Genomic_DNA"/>
</dbReference>
<evidence type="ECO:0000256" key="4">
    <source>
        <dbReference type="ARBA" id="ARBA00022679"/>
    </source>
</evidence>
<reference evidence="7" key="2">
    <citation type="journal article" date="2014" name="ISME J.">
        <title>Microbial stratification in low pH oxic and suboxic macroscopic growths along an acid mine drainage.</title>
        <authorList>
            <person name="Mendez-Garcia C."/>
            <person name="Mesa V."/>
            <person name="Sprenger R.R."/>
            <person name="Richter M."/>
            <person name="Diez M.S."/>
            <person name="Solano J."/>
            <person name="Bargiela R."/>
            <person name="Golyshina O.V."/>
            <person name="Manteca A."/>
            <person name="Ramos J.L."/>
            <person name="Gallego J.R."/>
            <person name="Llorente I."/>
            <person name="Martins Dos Santos V.A."/>
            <person name="Jensen O.N."/>
            <person name="Pelaez A.I."/>
            <person name="Sanchez J."/>
            <person name="Ferrer M."/>
        </authorList>
    </citation>
    <scope>NUCLEOTIDE SEQUENCE</scope>
</reference>
<dbReference type="InterPro" id="IPR014777">
    <property type="entry name" value="4pyrrole_Mease_sub1"/>
</dbReference>
<dbReference type="Gene3D" id="3.30.950.10">
    <property type="entry name" value="Methyltransferase, Cobalt-precorrin-4 Transmethylase, Domain 2"/>
    <property type="match status" value="1"/>
</dbReference>
<sequence>ALGLSRPLISLHTHNESRRVPELLARLAAGETLALVSDAGTPLLSDPGYELVRAVVAADIPVEAVPGPSALTAALACAGLPVNRFCFEGFLAAKERERRAQL</sequence>
<dbReference type="InterPro" id="IPR018063">
    <property type="entry name" value="SAM_MeTrfase_RsmI_CS"/>
</dbReference>
<evidence type="ECO:0000256" key="1">
    <source>
        <dbReference type="ARBA" id="ARBA00022490"/>
    </source>
</evidence>
<evidence type="ECO:0000256" key="2">
    <source>
        <dbReference type="ARBA" id="ARBA00022552"/>
    </source>
</evidence>
<feature type="non-terminal residue" evidence="7">
    <location>
        <position position="1"/>
    </location>
</feature>
<dbReference type="AlphaFoldDB" id="T1CKQ1"/>
<feature type="non-terminal residue" evidence="7">
    <location>
        <position position="102"/>
    </location>
</feature>
<gene>
    <name evidence="7" type="ORF">B1A_07117</name>
</gene>
<dbReference type="SUPFAM" id="SSF53790">
    <property type="entry name" value="Tetrapyrrole methylase"/>
    <property type="match status" value="1"/>
</dbReference>
<dbReference type="GO" id="GO:0006364">
    <property type="term" value="P:rRNA processing"/>
    <property type="evidence" value="ECO:0007669"/>
    <property type="project" value="UniProtKB-KW"/>
</dbReference>
<feature type="domain" description="Tetrapyrrole methylase" evidence="6">
    <location>
        <begin position="16"/>
        <end position="98"/>
    </location>
</feature>
<keyword evidence="3 7" id="KW-0489">Methyltransferase</keyword>
<name>T1CKQ1_9ZZZZ</name>
<organism evidence="7">
    <name type="scientific">mine drainage metagenome</name>
    <dbReference type="NCBI Taxonomy" id="410659"/>
    <lineage>
        <taxon>unclassified sequences</taxon>
        <taxon>metagenomes</taxon>
        <taxon>ecological metagenomes</taxon>
    </lineage>
</organism>
<keyword evidence="1" id="KW-0963">Cytoplasm</keyword>
<evidence type="ECO:0000313" key="7">
    <source>
        <dbReference type="EMBL" id="EQD68880.1"/>
    </source>
</evidence>
<dbReference type="InterPro" id="IPR035996">
    <property type="entry name" value="4pyrrol_Methylase_sf"/>
</dbReference>
<keyword evidence="5" id="KW-0949">S-adenosyl-L-methionine</keyword>
<dbReference type="GO" id="GO:0008168">
    <property type="term" value="F:methyltransferase activity"/>
    <property type="evidence" value="ECO:0007669"/>
    <property type="project" value="UniProtKB-KW"/>
</dbReference>
<comment type="caution">
    <text evidence="7">The sequence shown here is derived from an EMBL/GenBank/DDBJ whole genome shotgun (WGS) entry which is preliminary data.</text>
</comment>
<keyword evidence="4" id="KW-0808">Transferase</keyword>
<proteinExistence type="predicted"/>
<dbReference type="PANTHER" id="PTHR46111">
    <property type="entry name" value="RIBOSOMAL RNA SMALL SUBUNIT METHYLTRANSFERASE I"/>
    <property type="match status" value="1"/>
</dbReference>
<evidence type="ECO:0000256" key="5">
    <source>
        <dbReference type="ARBA" id="ARBA00022691"/>
    </source>
</evidence>
<accession>T1CKQ1</accession>
<dbReference type="Pfam" id="PF00590">
    <property type="entry name" value="TP_methylase"/>
    <property type="match status" value="1"/>
</dbReference>
<keyword evidence="2" id="KW-0698">rRNA processing</keyword>
<dbReference type="PANTHER" id="PTHR46111:SF1">
    <property type="entry name" value="RIBOSOMAL RNA SMALL SUBUNIT METHYLTRANSFERASE I"/>
    <property type="match status" value="1"/>
</dbReference>
<dbReference type="InterPro" id="IPR008189">
    <property type="entry name" value="rRNA_ssu_MeTfrase_I"/>
</dbReference>
<dbReference type="GO" id="GO:0032259">
    <property type="term" value="P:methylation"/>
    <property type="evidence" value="ECO:0007669"/>
    <property type="project" value="UniProtKB-KW"/>
</dbReference>
<evidence type="ECO:0000259" key="6">
    <source>
        <dbReference type="Pfam" id="PF00590"/>
    </source>
</evidence>
<dbReference type="Gene3D" id="3.40.1010.10">
    <property type="entry name" value="Cobalt-precorrin-4 Transmethylase, Domain 1"/>
    <property type="match status" value="1"/>
</dbReference>
<dbReference type="PROSITE" id="PS01296">
    <property type="entry name" value="RSMI"/>
    <property type="match status" value="1"/>
</dbReference>
<dbReference type="InterPro" id="IPR000878">
    <property type="entry name" value="4pyrrol_Mease"/>
</dbReference>
<reference evidence="7" key="1">
    <citation type="submission" date="2013-08" db="EMBL/GenBank/DDBJ databases">
        <authorList>
            <person name="Mendez C."/>
            <person name="Richter M."/>
            <person name="Ferrer M."/>
            <person name="Sanchez J."/>
        </authorList>
    </citation>
    <scope>NUCLEOTIDE SEQUENCE</scope>
</reference>
<evidence type="ECO:0000256" key="3">
    <source>
        <dbReference type="ARBA" id="ARBA00022603"/>
    </source>
</evidence>